<accession>X6NB53</accession>
<evidence type="ECO:0000313" key="3">
    <source>
        <dbReference type="EMBL" id="ETO23133.1"/>
    </source>
</evidence>
<organism evidence="3 4">
    <name type="scientific">Reticulomyxa filosa</name>
    <dbReference type="NCBI Taxonomy" id="46433"/>
    <lineage>
        <taxon>Eukaryota</taxon>
        <taxon>Sar</taxon>
        <taxon>Rhizaria</taxon>
        <taxon>Retaria</taxon>
        <taxon>Foraminifera</taxon>
        <taxon>Monothalamids</taxon>
        <taxon>Reticulomyxidae</taxon>
        <taxon>Reticulomyxa</taxon>
    </lineage>
</organism>
<keyword evidence="1" id="KW-0547">Nucleotide-binding</keyword>
<dbReference type="Proteomes" id="UP000023152">
    <property type="component" value="Unassembled WGS sequence"/>
</dbReference>
<dbReference type="OrthoDB" id="8954335at2759"/>
<comment type="caution">
    <text evidence="3">The sequence shown here is derived from an EMBL/GenBank/DDBJ whole genome shotgun (WGS) entry which is preliminary data.</text>
</comment>
<name>X6NB53_RETFI</name>
<dbReference type="AlphaFoldDB" id="X6NB53"/>
<reference evidence="3 4" key="1">
    <citation type="journal article" date="2013" name="Curr. Biol.">
        <title>The Genome of the Foraminiferan Reticulomyxa filosa.</title>
        <authorList>
            <person name="Glockner G."/>
            <person name="Hulsmann N."/>
            <person name="Schleicher M."/>
            <person name="Noegel A.A."/>
            <person name="Eichinger L."/>
            <person name="Gallinger C."/>
            <person name="Pawlowski J."/>
            <person name="Sierra R."/>
            <person name="Euteneuer U."/>
            <person name="Pillet L."/>
            <person name="Moustafa A."/>
            <person name="Platzer M."/>
            <person name="Groth M."/>
            <person name="Szafranski K."/>
            <person name="Schliwa M."/>
        </authorList>
    </citation>
    <scope>NUCLEOTIDE SEQUENCE [LARGE SCALE GENOMIC DNA]</scope>
</reference>
<evidence type="ECO:0000313" key="4">
    <source>
        <dbReference type="Proteomes" id="UP000023152"/>
    </source>
</evidence>
<dbReference type="Pfam" id="PF04548">
    <property type="entry name" value="AIG1"/>
    <property type="match status" value="1"/>
</dbReference>
<dbReference type="EMBL" id="ASPP01010181">
    <property type="protein sequence ID" value="ETO23133.1"/>
    <property type="molecule type" value="Genomic_DNA"/>
</dbReference>
<evidence type="ECO:0000259" key="2">
    <source>
        <dbReference type="Pfam" id="PF04548"/>
    </source>
</evidence>
<keyword evidence="4" id="KW-1185">Reference proteome</keyword>
<dbReference type="GO" id="GO:0005525">
    <property type="term" value="F:GTP binding"/>
    <property type="evidence" value="ECO:0007669"/>
    <property type="project" value="InterPro"/>
</dbReference>
<sequence>KKPYTEYYDIWVVLQEEEDTLKARVLEECMYIFFLKKTEWLLIYIYKYIFLKKKRQSKYHKHKSVESKTQEIKKIFIDKGLYKYPVSLTDQPGEADSTGRDREHATNLVTYLRGIEFIHAIVLVKNYQDARISETYQNMLKNLESMLGRDVWKHMIIVMTRVEGPKAKKAPEYGKEFSNKIREILKLTKEEAPLPVLGLSNFDEQYLEPLQILINELVPQLGKFHCNNLHSPLEELENELVAKVRETDAAFAKYDEFRQDLDGLYARLITTEQRLKSLDNSFVSMFTQDPNLKHLIDAIVLYFFFCNIHQRIIYNT</sequence>
<feature type="domain" description="AIG1-type G" evidence="2">
    <location>
        <begin position="84"/>
        <end position="189"/>
    </location>
</feature>
<dbReference type="InterPro" id="IPR027417">
    <property type="entry name" value="P-loop_NTPase"/>
</dbReference>
<protein>
    <submittedName>
        <fullName evidence="3">Aig1</fullName>
    </submittedName>
</protein>
<proteinExistence type="predicted"/>
<dbReference type="SUPFAM" id="SSF52540">
    <property type="entry name" value="P-loop containing nucleoside triphosphate hydrolases"/>
    <property type="match status" value="1"/>
</dbReference>
<evidence type="ECO:0000256" key="1">
    <source>
        <dbReference type="ARBA" id="ARBA00022741"/>
    </source>
</evidence>
<feature type="non-terminal residue" evidence="3">
    <location>
        <position position="1"/>
    </location>
</feature>
<gene>
    <name evidence="3" type="ORF">RFI_14051</name>
</gene>
<dbReference type="InterPro" id="IPR006703">
    <property type="entry name" value="G_AIG1"/>
</dbReference>
<dbReference type="Gene3D" id="3.40.50.300">
    <property type="entry name" value="P-loop containing nucleotide triphosphate hydrolases"/>
    <property type="match status" value="1"/>
</dbReference>